<dbReference type="InterPro" id="IPR001806">
    <property type="entry name" value="Small_GTPase"/>
</dbReference>
<dbReference type="Pfam" id="PF00071">
    <property type="entry name" value="Ras"/>
    <property type="match status" value="1"/>
</dbReference>
<sequence length="185" mass="20350">MQNNLPRVVVIGNSGVGKTSMVQRIALGEFDLLNAPTVGAGVSTVTVQVNNKVVKYIVWDTAGQEMFRNIVPLYFREVVCCIIVFSLTDPDSFNAISDWLDIFHNNTPPEIPVVIAGNKCDKDPIIVDPEEAKIWALEHGLDIFITSAATEQGILSLFEYVGAICAQHVSDTKREEPKEKKQGCC</sequence>
<protein>
    <submittedName>
        <fullName evidence="2">Small GTP-binding protein, putative</fullName>
    </submittedName>
</protein>
<dbReference type="GO" id="GO:0005525">
    <property type="term" value="F:GTP binding"/>
    <property type="evidence" value="ECO:0007669"/>
    <property type="project" value="InterPro"/>
</dbReference>
<dbReference type="SMART" id="SM00175">
    <property type="entry name" value="RAB"/>
    <property type="match status" value="1"/>
</dbReference>
<name>A2FQ53_TRIV3</name>
<evidence type="ECO:0000256" key="1">
    <source>
        <dbReference type="ARBA" id="ARBA00022741"/>
    </source>
</evidence>
<reference evidence="2" key="1">
    <citation type="submission" date="2006-10" db="EMBL/GenBank/DDBJ databases">
        <authorList>
            <person name="Amadeo P."/>
            <person name="Zhao Q."/>
            <person name="Wortman J."/>
            <person name="Fraser-Liggett C."/>
            <person name="Carlton J."/>
        </authorList>
    </citation>
    <scope>NUCLEOTIDE SEQUENCE</scope>
    <source>
        <strain evidence="2">G3</strain>
    </source>
</reference>
<dbReference type="InParanoid" id="A2FQ53"/>
<dbReference type="GO" id="GO:0042147">
    <property type="term" value="P:retrograde transport, endosome to Golgi"/>
    <property type="evidence" value="ECO:0000318"/>
    <property type="project" value="GO_Central"/>
</dbReference>
<dbReference type="SMR" id="A2FQ53"/>
<dbReference type="GO" id="GO:0005794">
    <property type="term" value="C:Golgi apparatus"/>
    <property type="evidence" value="ECO:0000318"/>
    <property type="project" value="GO_Central"/>
</dbReference>
<dbReference type="InterPro" id="IPR005225">
    <property type="entry name" value="Small_GTP-bd"/>
</dbReference>
<dbReference type="eggNOG" id="KOG0092">
    <property type="taxonomic scope" value="Eukaryota"/>
</dbReference>
<dbReference type="GO" id="GO:0006886">
    <property type="term" value="P:intracellular protein transport"/>
    <property type="evidence" value="ECO:0000318"/>
    <property type="project" value="GO_Central"/>
</dbReference>
<accession>A2FQ53</accession>
<dbReference type="InterPro" id="IPR027417">
    <property type="entry name" value="P-loop_NTPase"/>
</dbReference>
<gene>
    <name evidence="2" type="ORF">TVAG_416220</name>
</gene>
<dbReference type="AlphaFoldDB" id="A2FQ53"/>
<evidence type="ECO:0000313" key="2">
    <source>
        <dbReference type="EMBL" id="EAX92960.1"/>
    </source>
</evidence>
<dbReference type="EMBL" id="DS113938">
    <property type="protein sequence ID" value="EAX92960.1"/>
    <property type="molecule type" value="Genomic_DNA"/>
</dbReference>
<dbReference type="KEGG" id="tva:4750675"/>
<dbReference type="CDD" id="cd00154">
    <property type="entry name" value="Rab"/>
    <property type="match status" value="1"/>
</dbReference>
<dbReference type="GO" id="GO:0005829">
    <property type="term" value="C:cytosol"/>
    <property type="evidence" value="ECO:0007669"/>
    <property type="project" value="GOC"/>
</dbReference>
<keyword evidence="3" id="KW-1185">Reference proteome</keyword>
<keyword evidence="1" id="KW-0547">Nucleotide-binding</keyword>
<dbReference type="GO" id="GO:0003924">
    <property type="term" value="F:GTPase activity"/>
    <property type="evidence" value="ECO:0000318"/>
    <property type="project" value="GO_Central"/>
</dbReference>
<dbReference type="PROSITE" id="PS51419">
    <property type="entry name" value="RAB"/>
    <property type="match status" value="1"/>
</dbReference>
<dbReference type="GO" id="GO:0006891">
    <property type="term" value="P:intra-Golgi vesicle-mediated transport"/>
    <property type="evidence" value="ECO:0000318"/>
    <property type="project" value="GO_Central"/>
</dbReference>
<dbReference type="RefSeq" id="XP_001305890.1">
    <property type="nucleotide sequence ID" value="XM_001305889.1"/>
</dbReference>
<dbReference type="SMART" id="SM00176">
    <property type="entry name" value="RAN"/>
    <property type="match status" value="1"/>
</dbReference>
<evidence type="ECO:0000313" key="3">
    <source>
        <dbReference type="Proteomes" id="UP000001542"/>
    </source>
</evidence>
<dbReference type="PRINTS" id="PR00449">
    <property type="entry name" value="RASTRNSFRMNG"/>
</dbReference>
<dbReference type="GO" id="GO:0012505">
    <property type="term" value="C:endomembrane system"/>
    <property type="evidence" value="ECO:0000318"/>
    <property type="project" value="GO_Central"/>
</dbReference>
<dbReference type="SMART" id="SM00174">
    <property type="entry name" value="RHO"/>
    <property type="match status" value="1"/>
</dbReference>
<dbReference type="PROSITE" id="PS51421">
    <property type="entry name" value="RAS"/>
    <property type="match status" value="1"/>
</dbReference>
<dbReference type="FunFam" id="3.40.50.300:FF:001204">
    <property type="entry name" value="Small GTP-binding protein, putative"/>
    <property type="match status" value="1"/>
</dbReference>
<dbReference type="SUPFAM" id="SSF52540">
    <property type="entry name" value="P-loop containing nucleoside triphosphate hydrolases"/>
    <property type="match status" value="1"/>
</dbReference>
<dbReference type="STRING" id="5722.A2FQ53"/>
<dbReference type="VEuPathDB" id="TrichDB:TVAGG3_0748390"/>
<dbReference type="Gene3D" id="3.40.50.300">
    <property type="entry name" value="P-loop containing nucleotide triphosphate hydrolases"/>
    <property type="match status" value="1"/>
</dbReference>
<dbReference type="NCBIfam" id="TIGR00231">
    <property type="entry name" value="small_GTP"/>
    <property type="match status" value="1"/>
</dbReference>
<reference evidence="2" key="2">
    <citation type="journal article" date="2007" name="Science">
        <title>Draft genome sequence of the sexually transmitted pathogen Trichomonas vaginalis.</title>
        <authorList>
            <person name="Carlton J.M."/>
            <person name="Hirt R.P."/>
            <person name="Silva J.C."/>
            <person name="Delcher A.L."/>
            <person name="Schatz M."/>
            <person name="Zhao Q."/>
            <person name="Wortman J.R."/>
            <person name="Bidwell S.L."/>
            <person name="Alsmark U.C.M."/>
            <person name="Besteiro S."/>
            <person name="Sicheritz-Ponten T."/>
            <person name="Noel C.J."/>
            <person name="Dacks J.B."/>
            <person name="Foster P.G."/>
            <person name="Simillion C."/>
            <person name="Van de Peer Y."/>
            <person name="Miranda-Saavedra D."/>
            <person name="Barton G.J."/>
            <person name="Westrop G.D."/>
            <person name="Mueller S."/>
            <person name="Dessi D."/>
            <person name="Fiori P.L."/>
            <person name="Ren Q."/>
            <person name="Paulsen I."/>
            <person name="Zhang H."/>
            <person name="Bastida-Corcuera F.D."/>
            <person name="Simoes-Barbosa A."/>
            <person name="Brown M.T."/>
            <person name="Hayes R.D."/>
            <person name="Mukherjee M."/>
            <person name="Okumura C.Y."/>
            <person name="Schneider R."/>
            <person name="Smith A.J."/>
            <person name="Vanacova S."/>
            <person name="Villalvazo M."/>
            <person name="Haas B.J."/>
            <person name="Pertea M."/>
            <person name="Feldblyum T.V."/>
            <person name="Utterback T.R."/>
            <person name="Shu C.L."/>
            <person name="Osoegawa K."/>
            <person name="de Jong P.J."/>
            <person name="Hrdy I."/>
            <person name="Horvathova L."/>
            <person name="Zubacova Z."/>
            <person name="Dolezal P."/>
            <person name="Malik S.B."/>
            <person name="Logsdon J.M. Jr."/>
            <person name="Henze K."/>
            <person name="Gupta A."/>
            <person name="Wang C.C."/>
            <person name="Dunne R.L."/>
            <person name="Upcroft J.A."/>
            <person name="Upcroft P."/>
            <person name="White O."/>
            <person name="Salzberg S.L."/>
            <person name="Tang P."/>
            <person name="Chiu C.-H."/>
            <person name="Lee Y.-S."/>
            <person name="Embley T.M."/>
            <person name="Coombs G.H."/>
            <person name="Mottram J.C."/>
            <person name="Tachezy J."/>
            <person name="Fraser-Liggett C.M."/>
            <person name="Johnson P.J."/>
        </authorList>
    </citation>
    <scope>NUCLEOTIDE SEQUENCE [LARGE SCALE GENOMIC DNA]</scope>
    <source>
        <strain evidence="2">G3</strain>
    </source>
</reference>
<organism evidence="2 3">
    <name type="scientific">Trichomonas vaginalis (strain ATCC PRA-98 / G3)</name>
    <dbReference type="NCBI Taxonomy" id="412133"/>
    <lineage>
        <taxon>Eukaryota</taxon>
        <taxon>Metamonada</taxon>
        <taxon>Parabasalia</taxon>
        <taxon>Trichomonadida</taxon>
        <taxon>Trichomonadidae</taxon>
        <taxon>Trichomonas</taxon>
    </lineage>
</organism>
<dbReference type="Proteomes" id="UP000001542">
    <property type="component" value="Unassembled WGS sequence"/>
</dbReference>
<dbReference type="PANTHER" id="PTHR47978">
    <property type="match status" value="1"/>
</dbReference>
<dbReference type="GO" id="GO:0006890">
    <property type="term" value="P:retrograde vesicle-mediated transport, Golgi to endoplasmic reticulum"/>
    <property type="evidence" value="ECO:0000318"/>
    <property type="project" value="GO_Central"/>
</dbReference>
<proteinExistence type="predicted"/>
<dbReference type="SMART" id="SM00173">
    <property type="entry name" value="RAS"/>
    <property type="match status" value="1"/>
</dbReference>
<dbReference type="VEuPathDB" id="TrichDB:TVAG_416220"/>